<organism evidence="2 3">
    <name type="scientific">Nonomuraea zeae</name>
    <dbReference type="NCBI Taxonomy" id="1642303"/>
    <lineage>
        <taxon>Bacteria</taxon>
        <taxon>Bacillati</taxon>
        <taxon>Actinomycetota</taxon>
        <taxon>Actinomycetes</taxon>
        <taxon>Streptosporangiales</taxon>
        <taxon>Streptosporangiaceae</taxon>
        <taxon>Nonomuraea</taxon>
    </lineage>
</organism>
<gene>
    <name evidence="2" type="ORF">ETD85_03095</name>
</gene>
<protein>
    <submittedName>
        <fullName evidence="2">Uncharacterized protein</fullName>
    </submittedName>
</protein>
<accession>A0A5S4HJ52</accession>
<dbReference type="OrthoDB" id="3529258at2"/>
<keyword evidence="3" id="KW-1185">Reference proteome</keyword>
<sequence length="220" mass="22035">MATLTAGVSWLTAGPSMADACANSEPALLSTSSFAAYCDEQTRVRINDGGNASSRMVTEESNKMAMAAGSLARQLGLTGLATGKSALGTADLGGIAATWGMPSLSSGAPALFPAVPGLIGMEDLATMAGIPALPALPQRPLQSKAPGKKSLPPGPHDNRIAGTGIQSPLDLQEPVYEVGADVIGVLLPKAVESVEGTSMLPGGQPVVDGFTGLAQGLGLR</sequence>
<comment type="caution">
    <text evidence="2">The sequence shown here is derived from an EMBL/GenBank/DDBJ whole genome shotgun (WGS) entry which is preliminary data.</text>
</comment>
<evidence type="ECO:0000313" key="2">
    <source>
        <dbReference type="EMBL" id="TMR39080.1"/>
    </source>
</evidence>
<evidence type="ECO:0000256" key="1">
    <source>
        <dbReference type="SAM" id="MobiDB-lite"/>
    </source>
</evidence>
<dbReference type="RefSeq" id="WP_138688039.1">
    <property type="nucleotide sequence ID" value="NZ_JBHSAZ010000013.1"/>
</dbReference>
<feature type="region of interest" description="Disordered" evidence="1">
    <location>
        <begin position="137"/>
        <end position="164"/>
    </location>
</feature>
<name>A0A5S4HJ52_9ACTN</name>
<evidence type="ECO:0000313" key="3">
    <source>
        <dbReference type="Proteomes" id="UP000306628"/>
    </source>
</evidence>
<proteinExistence type="predicted"/>
<dbReference type="EMBL" id="VCKX01000005">
    <property type="protein sequence ID" value="TMR39080.1"/>
    <property type="molecule type" value="Genomic_DNA"/>
</dbReference>
<dbReference type="AlphaFoldDB" id="A0A5S4HJ52"/>
<reference evidence="2 3" key="1">
    <citation type="submission" date="2019-05" db="EMBL/GenBank/DDBJ databases">
        <title>Draft genome sequence of Nonomuraea zeae DSM 100528.</title>
        <authorList>
            <person name="Saricaoglu S."/>
            <person name="Isik K."/>
        </authorList>
    </citation>
    <scope>NUCLEOTIDE SEQUENCE [LARGE SCALE GENOMIC DNA]</scope>
    <source>
        <strain evidence="2 3">DSM 100528</strain>
    </source>
</reference>
<dbReference type="Proteomes" id="UP000306628">
    <property type="component" value="Unassembled WGS sequence"/>
</dbReference>